<keyword evidence="2" id="KW-1185">Reference proteome</keyword>
<sequence>MEVEEEGIGKQNEAFGSLVEAYPSFHRQRKKLGWKNAMW</sequence>
<name>A0AAV5JID4_9ROSI</name>
<dbReference type="Proteomes" id="UP001054252">
    <property type="component" value="Unassembled WGS sequence"/>
</dbReference>
<comment type="caution">
    <text evidence="1">The sequence shown here is derived from an EMBL/GenBank/DDBJ whole genome shotgun (WGS) entry which is preliminary data.</text>
</comment>
<dbReference type="EMBL" id="BPVZ01000036">
    <property type="protein sequence ID" value="GKV12546.1"/>
    <property type="molecule type" value="Genomic_DNA"/>
</dbReference>
<dbReference type="AlphaFoldDB" id="A0AAV5JID4"/>
<organism evidence="1 2">
    <name type="scientific">Rubroshorea leprosula</name>
    <dbReference type="NCBI Taxonomy" id="152421"/>
    <lineage>
        <taxon>Eukaryota</taxon>
        <taxon>Viridiplantae</taxon>
        <taxon>Streptophyta</taxon>
        <taxon>Embryophyta</taxon>
        <taxon>Tracheophyta</taxon>
        <taxon>Spermatophyta</taxon>
        <taxon>Magnoliopsida</taxon>
        <taxon>eudicotyledons</taxon>
        <taxon>Gunneridae</taxon>
        <taxon>Pentapetalae</taxon>
        <taxon>rosids</taxon>
        <taxon>malvids</taxon>
        <taxon>Malvales</taxon>
        <taxon>Dipterocarpaceae</taxon>
        <taxon>Rubroshorea</taxon>
    </lineage>
</organism>
<evidence type="ECO:0000313" key="1">
    <source>
        <dbReference type="EMBL" id="GKV12546.1"/>
    </source>
</evidence>
<accession>A0AAV5JID4</accession>
<reference evidence="1 2" key="1">
    <citation type="journal article" date="2021" name="Commun. Biol.">
        <title>The genome of Shorea leprosula (Dipterocarpaceae) highlights the ecological relevance of drought in aseasonal tropical rainforests.</title>
        <authorList>
            <person name="Ng K.K.S."/>
            <person name="Kobayashi M.J."/>
            <person name="Fawcett J.A."/>
            <person name="Hatakeyama M."/>
            <person name="Paape T."/>
            <person name="Ng C.H."/>
            <person name="Ang C.C."/>
            <person name="Tnah L.H."/>
            <person name="Lee C.T."/>
            <person name="Nishiyama T."/>
            <person name="Sese J."/>
            <person name="O'Brien M.J."/>
            <person name="Copetti D."/>
            <person name="Mohd Noor M.I."/>
            <person name="Ong R.C."/>
            <person name="Putra M."/>
            <person name="Sireger I.Z."/>
            <person name="Indrioko S."/>
            <person name="Kosugi Y."/>
            <person name="Izuno A."/>
            <person name="Isagi Y."/>
            <person name="Lee S.L."/>
            <person name="Shimizu K.K."/>
        </authorList>
    </citation>
    <scope>NUCLEOTIDE SEQUENCE [LARGE SCALE GENOMIC DNA]</scope>
    <source>
        <strain evidence="1">214</strain>
    </source>
</reference>
<gene>
    <name evidence="1" type="ORF">SLEP1_g23673</name>
</gene>
<proteinExistence type="predicted"/>
<evidence type="ECO:0000313" key="2">
    <source>
        <dbReference type="Proteomes" id="UP001054252"/>
    </source>
</evidence>
<protein>
    <submittedName>
        <fullName evidence="1">Uncharacterized protein</fullName>
    </submittedName>
</protein>